<keyword evidence="1" id="KW-0472">Membrane</keyword>
<dbReference type="AlphaFoldDB" id="A0A1A9HVY1"/>
<evidence type="ECO:0000313" key="3">
    <source>
        <dbReference type="Proteomes" id="UP000078162"/>
    </source>
</evidence>
<dbReference type="PATRIC" id="fig|1806891.3.peg.391"/>
<feature type="transmembrane region" description="Helical" evidence="1">
    <location>
        <begin position="186"/>
        <end position="204"/>
    </location>
</feature>
<dbReference type="Proteomes" id="UP000078162">
    <property type="component" value="Chromosome"/>
</dbReference>
<keyword evidence="1" id="KW-0812">Transmembrane</keyword>
<reference evidence="3" key="1">
    <citation type="submission" date="2016-03" db="EMBL/GenBank/DDBJ databases">
        <title>Culture-independent genomics supports pathogen discovery for uncultivable bacteria within the genus Chlamydia.</title>
        <authorList>
            <person name="Taylor-Brown A."/>
            <person name="Bachmann N.L."/>
            <person name="Borel N."/>
            <person name="Polkinghorne A."/>
        </authorList>
    </citation>
    <scope>NUCLEOTIDE SEQUENCE [LARGE SCALE GENOMIC DNA]</scope>
    <source>
        <strain evidence="3">2742-308</strain>
    </source>
</reference>
<evidence type="ECO:0000256" key="1">
    <source>
        <dbReference type="SAM" id="Phobius"/>
    </source>
</evidence>
<keyword evidence="3" id="KW-1185">Reference proteome</keyword>
<proteinExistence type="predicted"/>
<organism evidence="2 3">
    <name type="scientific">Candidatus Chlamydia sanziniae</name>
    <dbReference type="NCBI Taxonomy" id="1806891"/>
    <lineage>
        <taxon>Bacteria</taxon>
        <taxon>Pseudomonadati</taxon>
        <taxon>Chlamydiota</taxon>
        <taxon>Chlamydiia</taxon>
        <taxon>Chlamydiales</taxon>
        <taxon>Chlamydiaceae</taxon>
        <taxon>Chlamydia/Chlamydophila group</taxon>
        <taxon>Chlamydia</taxon>
    </lineage>
</organism>
<accession>A0A1A9HVY1</accession>
<gene>
    <name evidence="2" type="ORF">Cs308_0400</name>
</gene>
<dbReference type="EMBL" id="CP014639">
    <property type="protein sequence ID" value="ANH78571.1"/>
    <property type="molecule type" value="Genomic_DNA"/>
</dbReference>
<dbReference type="KEGG" id="csaz:Cs308_0400"/>
<protein>
    <submittedName>
        <fullName evidence="2">Uncharacterized protein</fullName>
    </submittedName>
</protein>
<dbReference type="RefSeq" id="WP_066481938.1">
    <property type="nucleotide sequence ID" value="NZ_CP014639.1"/>
</dbReference>
<sequence>MEKLEFVTNLDAPDEDLIKLNKQGLIAGPDEEKFSFFLRVNSIIALGPDSPAVFPKRLQQLFDIFPMHLEILYSNEGMDVWEAGCTWILQNRVVIQLRKHLHNASRWLGMYSKNEILAHEAIHAARMKFYEPIFEEVLAYQTSSWAFRRFWGPLFRSPSESYCLFFFLILGTGIALWYPLFGCTCIVIPPLYFVMRLFIVQSYFHRAMKKIRRMLGITPLWVMLRLTDKEIKMFAREPIPVLENYATKRRLDNLRWRQIYLSYFL</sequence>
<name>A0A1A9HVY1_9CHLA</name>
<evidence type="ECO:0000313" key="2">
    <source>
        <dbReference type="EMBL" id="ANH78571.1"/>
    </source>
</evidence>
<keyword evidence="1" id="KW-1133">Transmembrane helix</keyword>
<dbReference type="OrthoDB" id="18600at2"/>